<dbReference type="GO" id="GO:0016162">
    <property type="term" value="F:cellulose 1,4-beta-cellobiosidase activity"/>
    <property type="evidence" value="ECO:0007669"/>
    <property type="project" value="UniProtKB-EC"/>
</dbReference>
<keyword evidence="4" id="KW-0677">Repeat</keyword>
<keyword evidence="15" id="KW-1185">Reference proteome</keyword>
<evidence type="ECO:0000256" key="11">
    <source>
        <dbReference type="RuleBase" id="RU361164"/>
    </source>
</evidence>
<dbReference type="EMBL" id="QEAP01000113">
    <property type="protein sequence ID" value="TPX74693.1"/>
    <property type="molecule type" value="Genomic_DNA"/>
</dbReference>
<keyword evidence="8" id="KW-0119">Carbohydrate metabolism</keyword>
<dbReference type="STRING" id="246404.A0A507FEP4"/>
<feature type="region of interest" description="Disordered" evidence="12">
    <location>
        <begin position="181"/>
        <end position="212"/>
    </location>
</feature>
<comment type="similarity">
    <text evidence="2 11">Belongs to the glycosyl hydrolase 7 (cellulase C) family.</text>
</comment>
<dbReference type="GO" id="GO:0030245">
    <property type="term" value="P:cellulose catabolic process"/>
    <property type="evidence" value="ECO:0007669"/>
    <property type="project" value="UniProtKB-KW"/>
</dbReference>
<dbReference type="PRINTS" id="PR00734">
    <property type="entry name" value="GLHYDRLASE7"/>
</dbReference>
<reference evidence="14 15" key="1">
    <citation type="journal article" date="2019" name="Sci. Rep.">
        <title>Comparative genomics of chytrid fungi reveal insights into the obligate biotrophic and pathogenic lifestyle of Synchytrium endobioticum.</title>
        <authorList>
            <person name="van de Vossenberg B.T.L.H."/>
            <person name="Warris S."/>
            <person name="Nguyen H.D.T."/>
            <person name="van Gent-Pelzer M.P.E."/>
            <person name="Joly D.L."/>
            <person name="van de Geest H.C."/>
            <person name="Bonants P.J.M."/>
            <person name="Smith D.S."/>
            <person name="Levesque C.A."/>
            <person name="van der Lee T.A.J."/>
        </authorList>
    </citation>
    <scope>NUCLEOTIDE SEQUENCE [LARGE SCALE GENOMIC DNA]</scope>
    <source>
        <strain evidence="14 15">CBS 675.73</strain>
    </source>
</reference>
<feature type="compositionally biased region" description="Polar residues" evidence="12">
    <location>
        <begin position="183"/>
        <end position="207"/>
    </location>
</feature>
<evidence type="ECO:0000256" key="8">
    <source>
        <dbReference type="ARBA" id="ARBA00023277"/>
    </source>
</evidence>
<evidence type="ECO:0000256" key="3">
    <source>
        <dbReference type="ARBA" id="ARBA00022729"/>
    </source>
</evidence>
<dbReference type="GO" id="GO:0005576">
    <property type="term" value="C:extracellular region"/>
    <property type="evidence" value="ECO:0007669"/>
    <property type="project" value="InterPro"/>
</dbReference>
<feature type="domain" description="Apple" evidence="13">
    <location>
        <begin position="112"/>
        <end position="182"/>
    </location>
</feature>
<keyword evidence="6 11" id="KW-0136">Cellulose degradation</keyword>
<feature type="domain" description="Apple" evidence="13">
    <location>
        <begin position="24"/>
        <end position="96"/>
    </location>
</feature>
<dbReference type="Pfam" id="PF14295">
    <property type="entry name" value="PAN_4"/>
    <property type="match status" value="2"/>
</dbReference>
<dbReference type="PANTHER" id="PTHR33753:SF2">
    <property type="entry name" value="GLYCOSIDE HYDROLASE FAMILY 7 PROTEIN"/>
    <property type="match status" value="1"/>
</dbReference>
<dbReference type="Proteomes" id="UP000320333">
    <property type="component" value="Unassembled WGS sequence"/>
</dbReference>
<dbReference type="SUPFAM" id="SSF49899">
    <property type="entry name" value="Concanavalin A-like lectins/glucanases"/>
    <property type="match status" value="1"/>
</dbReference>
<evidence type="ECO:0000256" key="7">
    <source>
        <dbReference type="ARBA" id="ARBA00023157"/>
    </source>
</evidence>
<dbReference type="InterPro" id="IPR003609">
    <property type="entry name" value="Pan_app"/>
</dbReference>
<accession>A0A507FEP4</accession>
<dbReference type="Gene3D" id="3.50.4.10">
    <property type="entry name" value="Hepatocyte Growth Factor"/>
    <property type="match status" value="2"/>
</dbReference>
<dbReference type="Pfam" id="PF00840">
    <property type="entry name" value="Glyco_hydro_7"/>
    <property type="match status" value="2"/>
</dbReference>
<keyword evidence="10 11" id="KW-0624">Polysaccharide degradation</keyword>
<dbReference type="SMART" id="SM00223">
    <property type="entry name" value="APPLE"/>
    <property type="match status" value="2"/>
</dbReference>
<evidence type="ECO:0000259" key="13">
    <source>
        <dbReference type="SMART" id="SM00223"/>
    </source>
</evidence>
<dbReference type="InterPro" id="IPR013320">
    <property type="entry name" value="ConA-like_dom_sf"/>
</dbReference>
<keyword evidence="5 11" id="KW-0378">Hydrolase</keyword>
<dbReference type="InterPro" id="IPR000177">
    <property type="entry name" value="Apple"/>
</dbReference>
<name>A0A507FEP4_9FUNG</name>
<dbReference type="AlphaFoldDB" id="A0A507FEP4"/>
<protein>
    <recommendedName>
        <fullName evidence="11">Glucanase</fullName>
        <ecNumber evidence="11">3.2.1.-</ecNumber>
    </recommendedName>
</protein>
<dbReference type="OrthoDB" id="412382at2759"/>
<evidence type="ECO:0000256" key="9">
    <source>
        <dbReference type="ARBA" id="ARBA00023295"/>
    </source>
</evidence>
<dbReference type="InterPro" id="IPR037019">
    <property type="entry name" value="Glyco_hydro_7_sf"/>
</dbReference>
<dbReference type="InterPro" id="IPR001722">
    <property type="entry name" value="Glyco_hydro_7"/>
</dbReference>
<evidence type="ECO:0000256" key="5">
    <source>
        <dbReference type="ARBA" id="ARBA00022801"/>
    </source>
</evidence>
<keyword evidence="3" id="KW-0732">Signal</keyword>
<dbReference type="EC" id="3.2.1.-" evidence="11"/>
<organism evidence="14 15">
    <name type="scientific">Chytriomyces confervae</name>
    <dbReference type="NCBI Taxonomy" id="246404"/>
    <lineage>
        <taxon>Eukaryota</taxon>
        <taxon>Fungi</taxon>
        <taxon>Fungi incertae sedis</taxon>
        <taxon>Chytridiomycota</taxon>
        <taxon>Chytridiomycota incertae sedis</taxon>
        <taxon>Chytridiomycetes</taxon>
        <taxon>Chytridiales</taxon>
        <taxon>Chytriomycetaceae</taxon>
        <taxon>Chytriomyces</taxon>
    </lineage>
</organism>
<sequence length="481" mass="50536">MAPSLNMIPRDIAWNQVSGGGAWALNCDWVGGDLSNAKVSGDQCGSKCATTTGCTHFTWTNANGGTCWMKTGPVTASQAIAKNNDGAVCGYSKSDSGSSINWNNAADGGYWALNCDWTGGDIANAQVSGEQCGSKCATTSGCTHFTWTSASGGTCWMKGGNVSKGQAFATTKDSAVCGAVSGTAPTQTSNDPPKTTDPSSPGQTITSAWGAPPAGATRFPIIECDRTKTCYKRNTFLSPAWNFPATVQESGDMSMGLGRFYLVDPNGSIYKQFNLNNRQIVFNVDVSGVKCGQNSALYFSSMAPNVGSEYCDGQGSCMEMDIFEGNIAGTQFTTHECRSRGQVAGNQCNHDGCSAGSNTKYSDKVGPNSYINSLKPFKITTKFYTEGNSDNGALKSIVQIFEQDGKYFQTGDVNGGSCTTQWGGVPQMGVGQADGMTLILSFWEGSMDWLDGGFGNGKCNSAIGGQSQAAKYSQIRVEPIA</sequence>
<evidence type="ECO:0000256" key="6">
    <source>
        <dbReference type="ARBA" id="ARBA00023001"/>
    </source>
</evidence>
<evidence type="ECO:0000313" key="15">
    <source>
        <dbReference type="Proteomes" id="UP000320333"/>
    </source>
</evidence>
<keyword evidence="9 11" id="KW-0326">Glycosidase</keyword>
<dbReference type="PANTHER" id="PTHR33753">
    <property type="entry name" value="1,4-BETA-D-GLUCAN CELLOBIOHYDROLASE B"/>
    <property type="match status" value="1"/>
</dbReference>
<evidence type="ECO:0000313" key="14">
    <source>
        <dbReference type="EMBL" id="TPX74693.1"/>
    </source>
</evidence>
<dbReference type="GO" id="GO:0006508">
    <property type="term" value="P:proteolysis"/>
    <property type="evidence" value="ECO:0007669"/>
    <property type="project" value="InterPro"/>
</dbReference>
<evidence type="ECO:0000256" key="1">
    <source>
        <dbReference type="ARBA" id="ARBA00001641"/>
    </source>
</evidence>
<evidence type="ECO:0000256" key="12">
    <source>
        <dbReference type="SAM" id="MobiDB-lite"/>
    </source>
</evidence>
<evidence type="ECO:0000256" key="4">
    <source>
        <dbReference type="ARBA" id="ARBA00022737"/>
    </source>
</evidence>
<proteinExistence type="inferred from homology"/>
<keyword evidence="7" id="KW-1015">Disulfide bond</keyword>
<comment type="catalytic activity">
    <reaction evidence="1">
        <text>Hydrolysis of (1-&gt;4)-beta-D-glucosidic linkages in cellulose and cellotetraose, releasing cellobiose from the non-reducing ends of the chains.</text>
        <dbReference type="EC" id="3.2.1.91"/>
    </reaction>
</comment>
<gene>
    <name evidence="14" type="ORF">CcCBS67573_g04045</name>
</gene>
<evidence type="ECO:0000256" key="2">
    <source>
        <dbReference type="ARBA" id="ARBA00006044"/>
    </source>
</evidence>
<evidence type="ECO:0000256" key="10">
    <source>
        <dbReference type="ARBA" id="ARBA00023326"/>
    </source>
</evidence>
<comment type="caution">
    <text evidence="14">The sequence shown here is derived from an EMBL/GenBank/DDBJ whole genome shotgun (WGS) entry which is preliminary data.</text>
</comment>
<dbReference type="Gene3D" id="2.70.100.10">
    <property type="entry name" value="Glycoside hydrolase, family 7, domain"/>
    <property type="match status" value="1"/>
</dbReference>